<feature type="binding site" evidence="15">
    <location>
        <position position="405"/>
    </location>
    <ligand>
        <name>Zn(2+)</name>
        <dbReference type="ChEBI" id="CHEBI:29105"/>
        <note>ligand shared between dimeric partners</note>
    </ligand>
</feature>
<evidence type="ECO:0000256" key="15">
    <source>
        <dbReference type="HAMAP-Rule" id="MF_00970"/>
    </source>
</evidence>
<dbReference type="HAMAP" id="MF_00970">
    <property type="entry name" value="RNase_E"/>
    <property type="match status" value="1"/>
</dbReference>
<dbReference type="InterPro" id="IPR012340">
    <property type="entry name" value="NA-bd_OB-fold"/>
</dbReference>
<feature type="binding site" evidence="15">
    <location>
        <position position="402"/>
    </location>
    <ligand>
        <name>Zn(2+)</name>
        <dbReference type="ChEBI" id="CHEBI:29105"/>
        <note>ligand shared between dimeric partners</note>
    </ligand>
</feature>
<feature type="binding site" evidence="15">
    <location>
        <position position="301"/>
    </location>
    <ligand>
        <name>Mg(2+)</name>
        <dbReference type="ChEBI" id="CHEBI:18420"/>
        <note>catalytic</note>
    </ligand>
</feature>
<dbReference type="Pfam" id="PF20833">
    <property type="entry name" value="RNase_E_G_Thio"/>
    <property type="match status" value="1"/>
</dbReference>
<comment type="subcellular location">
    <subcellularLocation>
        <location evidence="15">Cytoplasm</location>
    </subcellularLocation>
    <subcellularLocation>
        <location evidence="15">Cell inner membrane</location>
        <topology evidence="15">Peripheral membrane protein</topology>
        <orientation evidence="15">Cytoplasmic side</orientation>
    </subcellularLocation>
</comment>
<evidence type="ECO:0000256" key="3">
    <source>
        <dbReference type="ARBA" id="ARBA00022490"/>
    </source>
</evidence>
<keyword evidence="10 15" id="KW-0255">Endonuclease</keyword>
<keyword evidence="15" id="KW-0820">tRNA-binding</keyword>
<evidence type="ECO:0000313" key="18">
    <source>
        <dbReference type="EMBL" id="MCX5463913.1"/>
    </source>
</evidence>
<dbReference type="InterPro" id="IPR003029">
    <property type="entry name" value="S1_domain"/>
</dbReference>
<evidence type="ECO:0000313" key="19">
    <source>
        <dbReference type="Proteomes" id="UP001209916"/>
    </source>
</evidence>
<feature type="compositionally biased region" description="Polar residues" evidence="16">
    <location>
        <begin position="1091"/>
        <end position="1103"/>
    </location>
</feature>
<dbReference type="Gene3D" id="3.40.1260.20">
    <property type="entry name" value="Ribonuclease E, catalytic domain"/>
    <property type="match status" value="1"/>
</dbReference>
<name>A0ABT3VQ50_9BURK</name>
<evidence type="ECO:0000256" key="1">
    <source>
        <dbReference type="ARBA" id="ARBA00005663"/>
    </source>
</evidence>
<evidence type="ECO:0000256" key="2">
    <source>
        <dbReference type="ARBA" id="ARBA00022475"/>
    </source>
</evidence>
<evidence type="ECO:0000256" key="12">
    <source>
        <dbReference type="ARBA" id="ARBA00022842"/>
    </source>
</evidence>
<keyword evidence="7 15" id="KW-0540">Nuclease</keyword>
<dbReference type="SUPFAM" id="SSF50249">
    <property type="entry name" value="Nucleic acid-binding proteins"/>
    <property type="match status" value="1"/>
</dbReference>
<dbReference type="SMART" id="SM00316">
    <property type="entry name" value="S1"/>
    <property type="match status" value="1"/>
</dbReference>
<dbReference type="PANTHER" id="PTHR30001:SF1">
    <property type="entry name" value="RIBONUCLEASE E_G-LIKE PROTEIN, CHLOROPLASTIC"/>
    <property type="match status" value="1"/>
</dbReference>
<keyword evidence="19" id="KW-1185">Reference proteome</keyword>
<feature type="region of interest" description="Disordered" evidence="16">
    <location>
        <begin position="503"/>
        <end position="550"/>
    </location>
</feature>
<evidence type="ECO:0000256" key="4">
    <source>
        <dbReference type="ARBA" id="ARBA00022519"/>
    </source>
</evidence>
<keyword evidence="8 15" id="KW-0479">Metal-binding</keyword>
<comment type="caution">
    <text evidence="18">The sequence shown here is derived from an EMBL/GenBank/DDBJ whole genome shotgun (WGS) entry which is preliminary data.</text>
</comment>
<feature type="compositionally biased region" description="Low complexity" evidence="16">
    <location>
        <begin position="993"/>
        <end position="1002"/>
    </location>
</feature>
<feature type="compositionally biased region" description="Basic residues" evidence="16">
    <location>
        <begin position="764"/>
        <end position="774"/>
    </location>
</feature>
<keyword evidence="12 15" id="KW-0460">Magnesium</keyword>
<evidence type="ECO:0000259" key="17">
    <source>
        <dbReference type="PROSITE" id="PS50126"/>
    </source>
</evidence>
<evidence type="ECO:0000256" key="9">
    <source>
        <dbReference type="ARBA" id="ARBA00022730"/>
    </source>
</evidence>
<keyword evidence="3 15" id="KW-0963">Cytoplasm</keyword>
<evidence type="ECO:0000256" key="5">
    <source>
        <dbReference type="ARBA" id="ARBA00022552"/>
    </source>
</evidence>
<keyword evidence="5 15" id="KW-0698">rRNA processing</keyword>
<comment type="similarity">
    <text evidence="15">Belongs to the RNase E/G family. RNase E subfamily.</text>
</comment>
<dbReference type="EC" id="3.1.26.12" evidence="15"/>
<comment type="catalytic activity">
    <reaction evidence="15">
        <text>Endonucleolytic cleavage of single-stranded RNA in A- and U-rich regions.</text>
        <dbReference type="EC" id="3.1.26.12"/>
    </reaction>
</comment>
<feature type="region of interest" description="Required for zinc-mediated homotetramerization and catalytic activity" evidence="15">
    <location>
        <begin position="402"/>
        <end position="405"/>
    </location>
</feature>
<feature type="compositionally biased region" description="Polar residues" evidence="16">
    <location>
        <begin position="646"/>
        <end position="663"/>
    </location>
</feature>
<feature type="region of interest" description="Disordered" evidence="16">
    <location>
        <begin position="574"/>
        <end position="894"/>
    </location>
</feature>
<dbReference type="InterPro" id="IPR028878">
    <property type="entry name" value="RNase_E"/>
</dbReference>
<feature type="compositionally biased region" description="Low complexity" evidence="16">
    <location>
        <begin position="907"/>
        <end position="926"/>
    </location>
</feature>
<sequence length="1103" mass="118562">MKRMLFNATHQEELRVAIVDGQKLIDLDIETAGREQRKGNIYKGVITRIEPGLEACFVSYGEERHGFLPFKEVARSYFKEGVDVRTARIQDALVEGQELIIQVEKEERGNKGAALTTFISLAGRYLVLMPNNPRGGGVSRRVEGEDRQELREAMDQLDIPQGMSIIARTAGIGRSVEELQWDLNYLMQLWTAIDGAARDNAAPILIYLESSLVIRAIRDYFSPDIGEILIDTDEIHEQAAAFMSVVMPDNLHRVKMYRDDIPLFSRFQIEHQIETAYSRTVQLPSGGAVVIDHTEALVAIDVNSARSTRGADIEETALRTNQEAADEVARQLRLRDLGGLIVIDFIDMEDSKNQRAVEQRLRDALHLDRARVQMGKISRFGLMELSRQRLRPALNEGSHITCPRCTGTGVIRDAESSALHVLRLLQEEAMKEGTAALHAQVPVDVATFLLNEKRADITKIESRLNIALILIPNKNLETPHHIIERLRHDDPRLDELRSSYELVQQPEQQDSLVPHRSHEIKPRPEALVKSTTPAQPAPMSKPAAAAAASAAAKDNQPGLLKRLLNWLSGKPAEPVAEAAKSDSSKSSSGRRQGRPGQSNSGRGQGGRGRRQSNRPEAAQEEKASTENTSNNTRGRRRNASAGNDSALETPQSANAAPATATTDEGSSNSRNPRNRRGRGRQRREEGSAENVELNKDVASTDAQPEQAAAAVASVAAVAAISATKQEAQNRAEQQAEADNADTSDSSDVDTDDNNENGALDPERKRRRRRSRRGRRSTDANAVAENEENNEEGNSGAYVAHETPSFNPAALNAEEQAEQTAQAAAAEPAQAQAAVEAPAAQESTPVVANTAQESPEAAPAPVAAQESVPAQQVESTASAVSEATPAQEPAIATAPVAEQVQTQVVAETAPAVEAPAAETPAIETPVAESRDTEIAQQAEEATSTQPEPVAADATPAQEEAAAPVAEAAQETPAAEEVKAEAAAPVAEPVREEAANVQAEPAVEAAAEVATAEVAPVEAAPVETVTEVAETPAAAVETSAPAAEAPKPAAAPLDAVLNAAGIELVETARSAVQDDYQAAPVRLGRPRKRPAQTEANEPMQQVETQ</sequence>
<dbReference type="PANTHER" id="PTHR30001">
    <property type="entry name" value="RIBONUCLEASE"/>
    <property type="match status" value="1"/>
</dbReference>
<feature type="compositionally biased region" description="Acidic residues" evidence="16">
    <location>
        <begin position="738"/>
        <end position="754"/>
    </location>
</feature>
<evidence type="ECO:0000256" key="13">
    <source>
        <dbReference type="ARBA" id="ARBA00022884"/>
    </source>
</evidence>
<evidence type="ECO:0000256" key="6">
    <source>
        <dbReference type="ARBA" id="ARBA00022694"/>
    </source>
</evidence>
<comment type="cofactor">
    <cofactor evidence="15">
        <name>Mg(2+)</name>
        <dbReference type="ChEBI" id="CHEBI:18420"/>
    </cofactor>
    <text evidence="15">Binds 1 Mg(2+) ion per subunit.</text>
</comment>
<feature type="compositionally biased region" description="Low complexity" evidence="16">
    <location>
        <begin position="584"/>
        <end position="601"/>
    </location>
</feature>
<feature type="compositionally biased region" description="Low complexity" evidence="16">
    <location>
        <begin position="948"/>
        <end position="986"/>
    </location>
</feature>
<feature type="binding site" evidence="15">
    <location>
        <position position="344"/>
    </location>
    <ligand>
        <name>Mg(2+)</name>
        <dbReference type="ChEBI" id="CHEBI:18420"/>
        <note>catalytic</note>
    </ligand>
</feature>
<reference evidence="18 19" key="1">
    <citation type="submission" date="2022-11" db="EMBL/GenBank/DDBJ databases">
        <title>Biodiversity and phylogenetic relationships of bacteria.</title>
        <authorList>
            <person name="Machado R.A.R."/>
            <person name="Bhat A."/>
            <person name="Loulou A."/>
            <person name="Kallel S."/>
        </authorList>
    </citation>
    <scope>NUCLEOTIDE SEQUENCE [LARGE SCALE GENOMIC DNA]</scope>
    <source>
        <strain evidence="18 19">DSM 13975</strain>
    </source>
</reference>
<dbReference type="NCBIfam" id="TIGR00757">
    <property type="entry name" value="RNaseEG"/>
    <property type="match status" value="1"/>
</dbReference>
<dbReference type="EMBL" id="JAPKNA010000001">
    <property type="protein sequence ID" value="MCX5463913.1"/>
    <property type="molecule type" value="Genomic_DNA"/>
</dbReference>
<feature type="compositionally biased region" description="Basic residues" evidence="16">
    <location>
        <begin position="672"/>
        <end position="681"/>
    </location>
</feature>
<dbReference type="Pfam" id="PF00575">
    <property type="entry name" value="S1"/>
    <property type="match status" value="1"/>
</dbReference>
<comment type="subunit">
    <text evidence="15">Homotetramer formed by a dimer of dimers.</text>
</comment>
<protein>
    <recommendedName>
        <fullName evidence="15">Ribonuclease E</fullName>
        <shortName evidence="15">RNase E</shortName>
        <ecNumber evidence="15">3.1.26.12</ecNumber>
    </recommendedName>
</protein>
<dbReference type="RefSeq" id="WP_266120520.1">
    <property type="nucleotide sequence ID" value="NZ_JAPKNA010000001.1"/>
</dbReference>
<comment type="function">
    <text evidence="15">Endoribonuclease that plays a central role in RNA processing and decay. Required for the maturation of 5S and 16S rRNAs and the majority of tRNAs. Also involved in the degradation of most mRNAs.</text>
</comment>
<keyword evidence="15" id="KW-0862">Zinc</keyword>
<feature type="compositionally biased region" description="Low complexity" evidence="16">
    <location>
        <begin position="533"/>
        <end position="550"/>
    </location>
</feature>
<organism evidence="18 19">
    <name type="scientific">Alcaligenes parafaecalis</name>
    <dbReference type="NCBI Taxonomy" id="171260"/>
    <lineage>
        <taxon>Bacteria</taxon>
        <taxon>Pseudomonadati</taxon>
        <taxon>Pseudomonadota</taxon>
        <taxon>Betaproteobacteria</taxon>
        <taxon>Burkholderiales</taxon>
        <taxon>Alcaligenaceae</taxon>
        <taxon>Alcaligenes</taxon>
    </lineage>
</organism>
<evidence type="ECO:0000256" key="10">
    <source>
        <dbReference type="ARBA" id="ARBA00022759"/>
    </source>
</evidence>
<evidence type="ECO:0000256" key="8">
    <source>
        <dbReference type="ARBA" id="ARBA00022723"/>
    </source>
</evidence>
<dbReference type="InterPro" id="IPR019307">
    <property type="entry name" value="RNA-bd_AU-1/RNase_E/G"/>
</dbReference>
<comment type="cofactor">
    <cofactor evidence="15">
        <name>Zn(2+)</name>
        <dbReference type="ChEBI" id="CHEBI:29105"/>
    </cofactor>
    <text evidence="15">Binds 2 Zn(2+) ions per homotetramer.</text>
</comment>
<feature type="compositionally biased region" description="Low complexity" evidence="16">
    <location>
        <begin position="850"/>
        <end position="873"/>
    </location>
</feature>
<proteinExistence type="inferred from homology"/>
<feature type="compositionally biased region" description="Low complexity" evidence="16">
    <location>
        <begin position="807"/>
        <end position="841"/>
    </location>
</feature>
<dbReference type="CDD" id="cd04453">
    <property type="entry name" value="S1_RNase_E"/>
    <property type="match status" value="1"/>
</dbReference>
<feature type="compositionally biased region" description="Low complexity" evidence="16">
    <location>
        <begin position="707"/>
        <end position="737"/>
    </location>
</feature>
<dbReference type="Pfam" id="PF10150">
    <property type="entry name" value="RNase_E_G"/>
    <property type="match status" value="1"/>
</dbReference>
<feature type="compositionally biased region" description="Basic and acidic residues" evidence="16">
    <location>
        <begin position="516"/>
        <end position="526"/>
    </location>
</feature>
<keyword evidence="4 15" id="KW-0997">Cell inner membrane</keyword>
<keyword evidence="11 15" id="KW-0378">Hydrolase</keyword>
<comment type="similarity">
    <text evidence="1">Belongs to the RNase E/G family. RNase G subfamily.</text>
</comment>
<keyword evidence="14 15" id="KW-0472">Membrane</keyword>
<feature type="region of interest" description="Disordered" evidence="16">
    <location>
        <begin position="1021"/>
        <end position="1046"/>
    </location>
</feature>
<keyword evidence="2 15" id="KW-1003">Cell membrane</keyword>
<evidence type="ECO:0000256" key="14">
    <source>
        <dbReference type="ARBA" id="ARBA00023136"/>
    </source>
</evidence>
<evidence type="ECO:0000256" key="16">
    <source>
        <dbReference type="SAM" id="MobiDB-lite"/>
    </source>
</evidence>
<keyword evidence="9 15" id="KW-0699">rRNA-binding</keyword>
<feature type="region of interest" description="Disordered" evidence="16">
    <location>
        <begin position="1068"/>
        <end position="1103"/>
    </location>
</feature>
<dbReference type="PROSITE" id="PS50126">
    <property type="entry name" value="S1"/>
    <property type="match status" value="1"/>
</dbReference>
<dbReference type="InterPro" id="IPR004659">
    <property type="entry name" value="RNase_E/G"/>
</dbReference>
<accession>A0ABT3VQ50</accession>
<dbReference type="Proteomes" id="UP001209916">
    <property type="component" value="Unassembled WGS sequence"/>
</dbReference>
<feature type="domain" description="S1 motif" evidence="17">
    <location>
        <begin position="39"/>
        <end position="118"/>
    </location>
</feature>
<feature type="region of interest" description="Disordered" evidence="16">
    <location>
        <begin position="907"/>
        <end position="1002"/>
    </location>
</feature>
<keyword evidence="6 15" id="KW-0819">tRNA processing</keyword>
<dbReference type="Gene3D" id="2.40.50.140">
    <property type="entry name" value="Nucleic acid-binding proteins"/>
    <property type="match status" value="1"/>
</dbReference>
<gene>
    <name evidence="15" type="primary">rne</name>
    <name evidence="18" type="ORF">OSH09_06935</name>
</gene>
<evidence type="ECO:0000256" key="11">
    <source>
        <dbReference type="ARBA" id="ARBA00022801"/>
    </source>
</evidence>
<dbReference type="InterPro" id="IPR048583">
    <property type="entry name" value="RNase_E_G_thioredoxin-like"/>
</dbReference>
<evidence type="ECO:0000256" key="7">
    <source>
        <dbReference type="ARBA" id="ARBA00022722"/>
    </source>
</evidence>
<keyword evidence="13 15" id="KW-0694">RNA-binding</keyword>